<dbReference type="AlphaFoldDB" id="X1IMV1"/>
<feature type="non-terminal residue" evidence="1">
    <location>
        <position position="1"/>
    </location>
</feature>
<comment type="caution">
    <text evidence="1">The sequence shown here is derived from an EMBL/GenBank/DDBJ whole genome shotgun (WGS) entry which is preliminary data.</text>
</comment>
<gene>
    <name evidence="1" type="ORF">S03H2_41508</name>
</gene>
<feature type="non-terminal residue" evidence="1">
    <location>
        <position position="273"/>
    </location>
</feature>
<protein>
    <submittedName>
        <fullName evidence="1">Uncharacterized protein</fullName>
    </submittedName>
</protein>
<reference evidence="1" key="1">
    <citation type="journal article" date="2014" name="Front. Microbiol.">
        <title>High frequency of phylogenetically diverse reductive dehalogenase-homologous genes in deep subseafloor sedimentary metagenomes.</title>
        <authorList>
            <person name="Kawai M."/>
            <person name="Futagami T."/>
            <person name="Toyoda A."/>
            <person name="Takaki Y."/>
            <person name="Nishi S."/>
            <person name="Hori S."/>
            <person name="Arai W."/>
            <person name="Tsubouchi T."/>
            <person name="Morono Y."/>
            <person name="Uchiyama I."/>
            <person name="Ito T."/>
            <person name="Fujiyama A."/>
            <person name="Inagaki F."/>
            <person name="Takami H."/>
        </authorList>
    </citation>
    <scope>NUCLEOTIDE SEQUENCE</scope>
    <source>
        <strain evidence="1">Expedition CK06-06</strain>
    </source>
</reference>
<accession>X1IMV1</accession>
<proteinExistence type="predicted"/>
<organism evidence="1">
    <name type="scientific">marine sediment metagenome</name>
    <dbReference type="NCBI Taxonomy" id="412755"/>
    <lineage>
        <taxon>unclassified sequences</taxon>
        <taxon>metagenomes</taxon>
        <taxon>ecological metagenomes</taxon>
    </lineage>
</organism>
<dbReference type="EMBL" id="BARU01025790">
    <property type="protein sequence ID" value="GAH70560.1"/>
    <property type="molecule type" value="Genomic_DNA"/>
</dbReference>
<name>X1IMV1_9ZZZZ</name>
<sequence>GWQGIELNVPEEWNIGGIGGGREDGYLRVQDAELPRVEVKWGAAEGFVNIDATVNGYLKKLRQDKKAGKAIEIDTDASVVSKRKMKKKVLSCFTWRTDVCGYGAAWYCAECKRTVIVQVTARPEEDGAKLAERIIASIQDHPVGGWIRWATYGFQTHAPEGFALTAQKLMAGHIQITLKRDITTEGARSIMLQNLVAPEELTLSRWGMANVILKNKTLEQWAEEEMGGRLKRIKPQMEPAQVNGHEALHVSAQHLPLHQQFFRLIARFADVPY</sequence>
<evidence type="ECO:0000313" key="1">
    <source>
        <dbReference type="EMBL" id="GAH70560.1"/>
    </source>
</evidence>